<evidence type="ECO:0000259" key="1">
    <source>
        <dbReference type="Pfam" id="PF25803"/>
    </source>
</evidence>
<protein>
    <submittedName>
        <fullName evidence="3">Nesprin-3-like</fullName>
    </submittedName>
</protein>
<accession>A0A6I9N134</accession>
<name>A0A6I9N134_9TELE</name>
<dbReference type="RefSeq" id="XP_010767971.1">
    <property type="nucleotide sequence ID" value="XM_010769669.1"/>
</dbReference>
<dbReference type="Proteomes" id="UP000504611">
    <property type="component" value="Unplaced"/>
</dbReference>
<evidence type="ECO:0000313" key="2">
    <source>
        <dbReference type="Proteomes" id="UP000504611"/>
    </source>
</evidence>
<gene>
    <name evidence="3" type="primary">LOC104944168</name>
</gene>
<evidence type="ECO:0000313" key="3">
    <source>
        <dbReference type="RefSeq" id="XP_010767971.1"/>
    </source>
</evidence>
<dbReference type="InterPro" id="IPR057932">
    <property type="entry name" value="Spectrin_SYNE1_3"/>
</dbReference>
<dbReference type="GeneID" id="104944168"/>
<sequence length="181" mass="20428">MSALEAVRLLRGCCLRPTPGEPPNAGQASNPPLHLTAFPHDINCPEWRKYTGVRNTLAGEESQVELLKAQLKELFRFSEDSRHLSHDVLAVVKEHQSVKSRATRLCSESESGLRNILQDPLLVFAQWSHMVFQVLENSAEVTDFSNNAMMVQNIELRRSTSTGVSTCRRSHPRQLLRLIGW</sequence>
<dbReference type="AlphaFoldDB" id="A0A6I9N134"/>
<organism evidence="2 3">
    <name type="scientific">Notothenia coriiceps</name>
    <name type="common">black rockcod</name>
    <dbReference type="NCBI Taxonomy" id="8208"/>
    <lineage>
        <taxon>Eukaryota</taxon>
        <taxon>Metazoa</taxon>
        <taxon>Chordata</taxon>
        <taxon>Craniata</taxon>
        <taxon>Vertebrata</taxon>
        <taxon>Euteleostomi</taxon>
        <taxon>Actinopterygii</taxon>
        <taxon>Neopterygii</taxon>
        <taxon>Teleostei</taxon>
        <taxon>Neoteleostei</taxon>
        <taxon>Acanthomorphata</taxon>
        <taxon>Eupercaria</taxon>
        <taxon>Perciformes</taxon>
        <taxon>Notothenioidei</taxon>
        <taxon>Nototheniidae</taxon>
        <taxon>Notothenia</taxon>
    </lineage>
</organism>
<keyword evidence="2" id="KW-1185">Reference proteome</keyword>
<proteinExistence type="predicted"/>
<feature type="domain" description="Nesprin-1/3 spectrin repeats region" evidence="1">
    <location>
        <begin position="46"/>
        <end position="111"/>
    </location>
</feature>
<dbReference type="Pfam" id="PF25803">
    <property type="entry name" value="Spectrin_SYNE1_2"/>
    <property type="match status" value="1"/>
</dbReference>
<reference evidence="3" key="1">
    <citation type="submission" date="2025-08" db="UniProtKB">
        <authorList>
            <consortium name="RefSeq"/>
        </authorList>
    </citation>
    <scope>IDENTIFICATION</scope>
    <source>
        <tissue evidence="3">Muscle</tissue>
    </source>
</reference>
<dbReference type="KEGG" id="ncc:104944168"/>
<dbReference type="OrthoDB" id="9838382at2759"/>